<dbReference type="InterPro" id="IPR036866">
    <property type="entry name" value="RibonucZ/Hydroxyglut_hydro"/>
</dbReference>
<dbReference type="AlphaFoldDB" id="A0A7W3N036"/>
<evidence type="ECO:0000259" key="2">
    <source>
        <dbReference type="PROSITE" id="PS50206"/>
    </source>
</evidence>
<dbReference type="InterPro" id="IPR044528">
    <property type="entry name" value="POD-like_MBL-fold"/>
</dbReference>
<feature type="domain" description="Rhodanese" evidence="2">
    <location>
        <begin position="256"/>
        <end position="341"/>
    </location>
</feature>
<sequence length="453" mass="48018">MDVVPFRTPGLGDTSYLLVHEGIGVLVDPQRDIDRFLGAAAERDVTLRFVADTHLHNDYVSGAWQAARRTGAELVMPAGAAPAYPHIPAFHMEDIRGEAGLVLRPVHTPGHTPEHTSYLVLIDGEPVAVFSGGSLLVGAAGRTDLLGEERAGSLARLQHRSLHRLADLPRDVLVLPTHGGGSFCTVSEPGPATSTIGAEADGNPLLAVRAPEEFARRLLAHPQPIPAFYRRMGPVNVRGGPPMPSLDVPVLAASRLPAHVQVVDMRPRRAMAAGFLPGSVGIELDDDFGSWAGWLLSYRTPLVLVAERGQDVAEAVTQLARVGLDAVAGVVTDLTGMETVSFRVAGLDAAARVARRPGVQVLDVRMPSEYEEGVVPGSFRRFLPDLFVKGPPKGLDPTRPVLVACASGRRSAIAASRLRAWGHAPVVLSGAGVPELAERLVEAPAEVRGGSRP</sequence>
<comment type="caution">
    <text evidence="3">The sequence shown here is derived from an EMBL/GenBank/DDBJ whole genome shotgun (WGS) entry which is preliminary data.</text>
</comment>
<dbReference type="PANTHER" id="PTHR43084:SF1">
    <property type="entry name" value="PERSULFIDE DIOXYGENASE ETHE1, MITOCHONDRIAL"/>
    <property type="match status" value="1"/>
</dbReference>
<dbReference type="InterPro" id="IPR001763">
    <property type="entry name" value="Rhodanese-like_dom"/>
</dbReference>
<dbReference type="GO" id="GO:0046872">
    <property type="term" value="F:metal ion binding"/>
    <property type="evidence" value="ECO:0007669"/>
    <property type="project" value="UniProtKB-KW"/>
</dbReference>
<dbReference type="GO" id="GO:0016740">
    <property type="term" value="F:transferase activity"/>
    <property type="evidence" value="ECO:0007669"/>
    <property type="project" value="UniProtKB-KW"/>
</dbReference>
<name>A0A7W3N036_9ACTN</name>
<dbReference type="GO" id="GO:0050313">
    <property type="term" value="F:sulfur dioxygenase activity"/>
    <property type="evidence" value="ECO:0007669"/>
    <property type="project" value="InterPro"/>
</dbReference>
<keyword evidence="1" id="KW-0479">Metal-binding</keyword>
<dbReference type="Gene3D" id="3.40.250.10">
    <property type="entry name" value="Rhodanese-like domain"/>
    <property type="match status" value="2"/>
</dbReference>
<dbReference type="SMART" id="SM00849">
    <property type="entry name" value="Lactamase_B"/>
    <property type="match status" value="1"/>
</dbReference>
<reference evidence="3 4" key="1">
    <citation type="submission" date="2020-08" db="EMBL/GenBank/DDBJ databases">
        <title>Sequencing the genomes of 1000 actinobacteria strains.</title>
        <authorList>
            <person name="Klenk H.-P."/>
        </authorList>
    </citation>
    <scope>NUCLEOTIDE SEQUENCE [LARGE SCALE GENOMIC DNA]</scope>
    <source>
        <strain evidence="3 4">DSM 45823</strain>
    </source>
</reference>
<dbReference type="Proteomes" id="UP000539313">
    <property type="component" value="Unassembled WGS sequence"/>
</dbReference>
<feature type="domain" description="Rhodanese" evidence="2">
    <location>
        <begin position="355"/>
        <end position="438"/>
    </location>
</feature>
<dbReference type="CDD" id="cd07724">
    <property type="entry name" value="POD-like_MBL-fold"/>
    <property type="match status" value="1"/>
</dbReference>
<dbReference type="SUPFAM" id="SSF56281">
    <property type="entry name" value="Metallo-hydrolase/oxidoreductase"/>
    <property type="match status" value="1"/>
</dbReference>
<dbReference type="InterPro" id="IPR051682">
    <property type="entry name" value="Mito_Persulfide_Diox"/>
</dbReference>
<dbReference type="RefSeq" id="WP_182706318.1">
    <property type="nucleotide sequence ID" value="NZ_JACJII010000001.1"/>
</dbReference>
<evidence type="ECO:0000313" key="3">
    <source>
        <dbReference type="EMBL" id="MBA9005017.1"/>
    </source>
</evidence>
<accession>A0A7W3N036</accession>
<keyword evidence="3" id="KW-0378">Hydrolase</keyword>
<dbReference type="Gene3D" id="3.60.15.10">
    <property type="entry name" value="Ribonuclease Z/Hydroxyacylglutathione hydrolase-like"/>
    <property type="match status" value="1"/>
</dbReference>
<gene>
    <name evidence="3" type="ORF">HNR21_003899</name>
</gene>
<dbReference type="PANTHER" id="PTHR43084">
    <property type="entry name" value="PERSULFIDE DIOXYGENASE ETHE1"/>
    <property type="match status" value="1"/>
</dbReference>
<dbReference type="Pfam" id="PF00581">
    <property type="entry name" value="Rhodanese"/>
    <property type="match status" value="1"/>
</dbReference>
<dbReference type="SMART" id="SM00450">
    <property type="entry name" value="RHOD"/>
    <property type="match status" value="1"/>
</dbReference>
<organism evidence="3 4">
    <name type="scientific">Thermomonospora cellulosilytica</name>
    <dbReference type="NCBI Taxonomy" id="1411118"/>
    <lineage>
        <taxon>Bacteria</taxon>
        <taxon>Bacillati</taxon>
        <taxon>Actinomycetota</taxon>
        <taxon>Actinomycetes</taxon>
        <taxon>Streptosporangiales</taxon>
        <taxon>Thermomonosporaceae</taxon>
        <taxon>Thermomonospora</taxon>
    </lineage>
</organism>
<evidence type="ECO:0000256" key="1">
    <source>
        <dbReference type="ARBA" id="ARBA00022723"/>
    </source>
</evidence>
<dbReference type="InterPro" id="IPR036873">
    <property type="entry name" value="Rhodanese-like_dom_sf"/>
</dbReference>
<proteinExistence type="predicted"/>
<dbReference type="InterPro" id="IPR001279">
    <property type="entry name" value="Metallo-B-lactamas"/>
</dbReference>
<dbReference type="SUPFAM" id="SSF52821">
    <property type="entry name" value="Rhodanese/Cell cycle control phosphatase"/>
    <property type="match status" value="2"/>
</dbReference>
<keyword evidence="3" id="KW-0808">Transferase</keyword>
<evidence type="ECO:0000313" key="4">
    <source>
        <dbReference type="Proteomes" id="UP000539313"/>
    </source>
</evidence>
<keyword evidence="4" id="KW-1185">Reference proteome</keyword>
<dbReference type="PROSITE" id="PS50206">
    <property type="entry name" value="RHODANESE_3"/>
    <property type="match status" value="2"/>
</dbReference>
<dbReference type="Pfam" id="PF00753">
    <property type="entry name" value="Lactamase_B"/>
    <property type="match status" value="1"/>
</dbReference>
<dbReference type="GO" id="GO:0016787">
    <property type="term" value="F:hydrolase activity"/>
    <property type="evidence" value="ECO:0007669"/>
    <property type="project" value="UniProtKB-KW"/>
</dbReference>
<dbReference type="CDD" id="cd00158">
    <property type="entry name" value="RHOD"/>
    <property type="match status" value="2"/>
</dbReference>
<protein>
    <submittedName>
        <fullName evidence="3">Glyoxylase-like metal-dependent hydrolase (Beta-lactamase superfamily II)/rhodanese-related sulfurtransferase</fullName>
    </submittedName>
</protein>
<dbReference type="GO" id="GO:0006749">
    <property type="term" value="P:glutathione metabolic process"/>
    <property type="evidence" value="ECO:0007669"/>
    <property type="project" value="InterPro"/>
</dbReference>
<dbReference type="EMBL" id="JACJII010000001">
    <property type="protein sequence ID" value="MBA9005017.1"/>
    <property type="molecule type" value="Genomic_DNA"/>
</dbReference>
<dbReference type="GO" id="GO:0070813">
    <property type="term" value="P:hydrogen sulfide metabolic process"/>
    <property type="evidence" value="ECO:0007669"/>
    <property type="project" value="TreeGrafter"/>
</dbReference>